<dbReference type="InterPro" id="IPR016181">
    <property type="entry name" value="Acyl_CoA_acyltransferase"/>
</dbReference>
<evidence type="ECO:0000256" key="1">
    <source>
        <dbReference type="ARBA" id="ARBA00022679"/>
    </source>
</evidence>
<organism evidence="4 5">
    <name type="scientific">Candidatus Lloydbacteria bacterium RIFCSPLOWO2_01_FULL_50_20</name>
    <dbReference type="NCBI Taxonomy" id="1798665"/>
    <lineage>
        <taxon>Bacteria</taxon>
        <taxon>Candidatus Lloydiibacteriota</taxon>
    </lineage>
</organism>
<dbReference type="PANTHER" id="PTHR43877">
    <property type="entry name" value="AMINOALKYLPHOSPHONATE N-ACETYLTRANSFERASE-RELATED-RELATED"/>
    <property type="match status" value="1"/>
</dbReference>
<protein>
    <recommendedName>
        <fullName evidence="3">N-acetyltransferase domain-containing protein</fullName>
    </recommendedName>
</protein>
<evidence type="ECO:0000313" key="4">
    <source>
        <dbReference type="EMBL" id="OGZ12915.1"/>
    </source>
</evidence>
<reference evidence="4 5" key="1">
    <citation type="journal article" date="2016" name="Nat. Commun.">
        <title>Thousands of microbial genomes shed light on interconnected biogeochemical processes in an aquifer system.</title>
        <authorList>
            <person name="Anantharaman K."/>
            <person name="Brown C.T."/>
            <person name="Hug L.A."/>
            <person name="Sharon I."/>
            <person name="Castelle C.J."/>
            <person name="Probst A.J."/>
            <person name="Thomas B.C."/>
            <person name="Singh A."/>
            <person name="Wilkins M.J."/>
            <person name="Karaoz U."/>
            <person name="Brodie E.L."/>
            <person name="Williams K.H."/>
            <person name="Hubbard S.S."/>
            <person name="Banfield J.F."/>
        </authorList>
    </citation>
    <scope>NUCLEOTIDE SEQUENCE [LARGE SCALE GENOMIC DNA]</scope>
</reference>
<evidence type="ECO:0000256" key="2">
    <source>
        <dbReference type="ARBA" id="ARBA00023315"/>
    </source>
</evidence>
<evidence type="ECO:0000313" key="5">
    <source>
        <dbReference type="Proteomes" id="UP000178534"/>
    </source>
</evidence>
<gene>
    <name evidence="4" type="ORF">A2942_04970</name>
</gene>
<dbReference type="CDD" id="cd04301">
    <property type="entry name" value="NAT_SF"/>
    <property type="match status" value="1"/>
</dbReference>
<dbReference type="AlphaFoldDB" id="A0A1G2DGY5"/>
<dbReference type="EMBL" id="MHLP01000015">
    <property type="protein sequence ID" value="OGZ12915.1"/>
    <property type="molecule type" value="Genomic_DNA"/>
</dbReference>
<accession>A0A1G2DGY5</accession>
<dbReference type="Gene3D" id="3.40.630.30">
    <property type="match status" value="1"/>
</dbReference>
<dbReference type="Pfam" id="PF00583">
    <property type="entry name" value="Acetyltransf_1"/>
    <property type="match status" value="1"/>
</dbReference>
<dbReference type="InterPro" id="IPR050832">
    <property type="entry name" value="Bact_Acetyltransf"/>
</dbReference>
<dbReference type="InterPro" id="IPR000182">
    <property type="entry name" value="GNAT_dom"/>
</dbReference>
<evidence type="ECO:0000259" key="3">
    <source>
        <dbReference type="PROSITE" id="PS51186"/>
    </source>
</evidence>
<sequence length="147" mass="17009">MKFTIHVADARHLPDINRLIVGTRIGSAMRKLEGRFWFARVQGRVVGCIGVDVVGPRTVILTHLVVEEGYRRQGVGMSLFRNAIALVRGEGATTLAFITMYYHFNRFKREGFRTEPRRFLPDNVRGHWMFTTKRYMKCAAMIQEFSK</sequence>
<proteinExistence type="predicted"/>
<dbReference type="SUPFAM" id="SSF55729">
    <property type="entry name" value="Acyl-CoA N-acyltransferases (Nat)"/>
    <property type="match status" value="1"/>
</dbReference>
<keyword evidence="2" id="KW-0012">Acyltransferase</keyword>
<comment type="caution">
    <text evidence="4">The sequence shown here is derived from an EMBL/GenBank/DDBJ whole genome shotgun (WGS) entry which is preliminary data.</text>
</comment>
<name>A0A1G2DGY5_9BACT</name>
<dbReference type="PROSITE" id="PS51186">
    <property type="entry name" value="GNAT"/>
    <property type="match status" value="1"/>
</dbReference>
<dbReference type="Proteomes" id="UP000178534">
    <property type="component" value="Unassembled WGS sequence"/>
</dbReference>
<feature type="domain" description="N-acetyltransferase" evidence="3">
    <location>
        <begin position="3"/>
        <end position="134"/>
    </location>
</feature>
<dbReference type="GO" id="GO:0016747">
    <property type="term" value="F:acyltransferase activity, transferring groups other than amino-acyl groups"/>
    <property type="evidence" value="ECO:0007669"/>
    <property type="project" value="InterPro"/>
</dbReference>
<keyword evidence="1" id="KW-0808">Transferase</keyword>